<dbReference type="RefSeq" id="WP_111515728.1">
    <property type="nucleotide sequence ID" value="NZ_QFYR01000003.1"/>
</dbReference>
<sequence>MKKVALVLALASMLGGCMTVSAFRQAKDLTGRPLSDAVERYGPPDQPVREGVRSYSWSHGRLSGACKLAVDVDASGQITNASVIGVGFDTCKTLLKSRRGG</sequence>
<gene>
    <name evidence="2" type="ORF">DJ018_14860</name>
</gene>
<proteinExistence type="predicted"/>
<evidence type="ECO:0000313" key="2">
    <source>
        <dbReference type="EMBL" id="RAK52404.1"/>
    </source>
</evidence>
<evidence type="ECO:0000313" key="3">
    <source>
        <dbReference type="Proteomes" id="UP000249725"/>
    </source>
</evidence>
<reference evidence="3" key="1">
    <citation type="submission" date="2018-05" db="EMBL/GenBank/DDBJ databases">
        <authorList>
            <person name="Li X."/>
        </authorList>
    </citation>
    <scope>NUCLEOTIDE SEQUENCE [LARGE SCALE GENOMIC DNA]</scope>
    <source>
        <strain evidence="3">YIM 73061</strain>
    </source>
</reference>
<name>A0A328AG53_9CAUL</name>
<keyword evidence="3" id="KW-1185">Reference proteome</keyword>
<accession>A0A328AG53</accession>
<organism evidence="2 3">
    <name type="scientific">Phenylobacterium deserti</name>
    <dbReference type="NCBI Taxonomy" id="1914756"/>
    <lineage>
        <taxon>Bacteria</taxon>
        <taxon>Pseudomonadati</taxon>
        <taxon>Pseudomonadota</taxon>
        <taxon>Alphaproteobacteria</taxon>
        <taxon>Caulobacterales</taxon>
        <taxon>Caulobacteraceae</taxon>
        <taxon>Phenylobacterium</taxon>
    </lineage>
</organism>
<feature type="signal peptide" evidence="1">
    <location>
        <begin position="1"/>
        <end position="26"/>
    </location>
</feature>
<dbReference type="Proteomes" id="UP000249725">
    <property type="component" value="Unassembled WGS sequence"/>
</dbReference>
<protein>
    <submittedName>
        <fullName evidence="2">Uncharacterized protein</fullName>
    </submittedName>
</protein>
<dbReference type="OrthoDB" id="8962020at2"/>
<dbReference type="PROSITE" id="PS51257">
    <property type="entry name" value="PROKAR_LIPOPROTEIN"/>
    <property type="match status" value="1"/>
</dbReference>
<keyword evidence="1" id="KW-0732">Signal</keyword>
<evidence type="ECO:0000256" key="1">
    <source>
        <dbReference type="SAM" id="SignalP"/>
    </source>
</evidence>
<feature type="chain" id="PRO_5016320328" evidence="1">
    <location>
        <begin position="27"/>
        <end position="101"/>
    </location>
</feature>
<dbReference type="EMBL" id="QFYR01000003">
    <property type="protein sequence ID" value="RAK52404.1"/>
    <property type="molecule type" value="Genomic_DNA"/>
</dbReference>
<comment type="caution">
    <text evidence="2">The sequence shown here is derived from an EMBL/GenBank/DDBJ whole genome shotgun (WGS) entry which is preliminary data.</text>
</comment>
<dbReference type="AlphaFoldDB" id="A0A328AG53"/>